<gene>
    <name evidence="12" type="ORF">Anas_12908</name>
</gene>
<dbReference type="OrthoDB" id="6132759at2759"/>
<evidence type="ECO:0000256" key="11">
    <source>
        <dbReference type="SAM" id="Phobius"/>
    </source>
</evidence>
<protein>
    <recommendedName>
        <fullName evidence="14">Sodium-coupled monocarboxylate transporter 2</fullName>
    </recommendedName>
</protein>
<dbReference type="PANTHER" id="PTHR42985">
    <property type="entry name" value="SODIUM-COUPLED MONOCARBOXYLATE TRANSPORTER"/>
    <property type="match status" value="1"/>
</dbReference>
<comment type="caution">
    <text evidence="12">The sequence shown here is derived from an EMBL/GenBank/DDBJ whole genome shotgun (WGS) entry which is preliminary data.</text>
</comment>
<evidence type="ECO:0000256" key="8">
    <source>
        <dbReference type="ARBA" id="ARBA00023065"/>
    </source>
</evidence>
<evidence type="ECO:0000256" key="1">
    <source>
        <dbReference type="ARBA" id="ARBA00004651"/>
    </source>
</evidence>
<reference evidence="12 13" key="1">
    <citation type="journal article" date="2019" name="PLoS Biol.">
        <title>Sex chromosomes control vertical transmission of feminizing Wolbachia symbionts in an isopod.</title>
        <authorList>
            <person name="Becking T."/>
            <person name="Chebbi M.A."/>
            <person name="Giraud I."/>
            <person name="Moumen B."/>
            <person name="Laverre T."/>
            <person name="Caubet Y."/>
            <person name="Peccoud J."/>
            <person name="Gilbert C."/>
            <person name="Cordaux R."/>
        </authorList>
    </citation>
    <scope>NUCLEOTIDE SEQUENCE [LARGE SCALE GENOMIC DNA]</scope>
    <source>
        <strain evidence="12">ANa2</strain>
        <tissue evidence="12">Whole body excluding digestive tract and cuticle</tissue>
    </source>
</reference>
<dbReference type="GO" id="GO:0006814">
    <property type="term" value="P:sodium ion transport"/>
    <property type="evidence" value="ECO:0007669"/>
    <property type="project" value="UniProtKB-KW"/>
</dbReference>
<dbReference type="GO" id="GO:0015293">
    <property type="term" value="F:symporter activity"/>
    <property type="evidence" value="ECO:0007669"/>
    <property type="project" value="TreeGrafter"/>
</dbReference>
<keyword evidence="7" id="KW-0915">Sodium</keyword>
<sequence length="120" mass="13044">LVVGVVLIGLAILVSNARGLLEVTFVFIGILNGPILGVFLIGFFLPNCNLKGVWTGFIGSSVLILWLTLGGMLYRRKYKMLPFSAEECAILNYSSASNSSIQETVNSTYSSYIEETNVDT</sequence>
<evidence type="ECO:0000256" key="9">
    <source>
        <dbReference type="ARBA" id="ARBA00023136"/>
    </source>
</evidence>
<keyword evidence="13" id="KW-1185">Reference proteome</keyword>
<evidence type="ECO:0000313" key="12">
    <source>
        <dbReference type="EMBL" id="KAB7502291.1"/>
    </source>
</evidence>
<evidence type="ECO:0000313" key="13">
    <source>
        <dbReference type="Proteomes" id="UP000326759"/>
    </source>
</evidence>
<dbReference type="PROSITE" id="PS50283">
    <property type="entry name" value="NA_SOLUT_SYMP_3"/>
    <property type="match status" value="1"/>
</dbReference>
<organism evidence="12 13">
    <name type="scientific">Armadillidium nasatum</name>
    <dbReference type="NCBI Taxonomy" id="96803"/>
    <lineage>
        <taxon>Eukaryota</taxon>
        <taxon>Metazoa</taxon>
        <taxon>Ecdysozoa</taxon>
        <taxon>Arthropoda</taxon>
        <taxon>Crustacea</taxon>
        <taxon>Multicrustacea</taxon>
        <taxon>Malacostraca</taxon>
        <taxon>Eumalacostraca</taxon>
        <taxon>Peracarida</taxon>
        <taxon>Isopoda</taxon>
        <taxon>Oniscidea</taxon>
        <taxon>Crinocheta</taxon>
        <taxon>Armadillidiidae</taxon>
        <taxon>Armadillidium</taxon>
    </lineage>
</organism>
<keyword evidence="3" id="KW-0813">Transport</keyword>
<keyword evidence="6 11" id="KW-1133">Transmembrane helix</keyword>
<keyword evidence="9 11" id="KW-0472">Membrane</keyword>
<evidence type="ECO:0000256" key="6">
    <source>
        <dbReference type="ARBA" id="ARBA00022989"/>
    </source>
</evidence>
<evidence type="ECO:0008006" key="14">
    <source>
        <dbReference type="Google" id="ProtNLM"/>
    </source>
</evidence>
<dbReference type="AlphaFoldDB" id="A0A5N5T6N9"/>
<dbReference type="InterPro" id="IPR001734">
    <property type="entry name" value="Na/solute_symporter"/>
</dbReference>
<evidence type="ECO:0000256" key="10">
    <source>
        <dbReference type="ARBA" id="ARBA00023201"/>
    </source>
</evidence>
<comment type="subcellular location">
    <subcellularLocation>
        <location evidence="1">Cell membrane</location>
        <topology evidence="1">Multi-pass membrane protein</topology>
    </subcellularLocation>
</comment>
<name>A0A5N5T6N9_9CRUS</name>
<dbReference type="Gene3D" id="1.20.1730.10">
    <property type="entry name" value="Sodium/glucose cotransporter"/>
    <property type="match status" value="1"/>
</dbReference>
<dbReference type="InterPro" id="IPR051163">
    <property type="entry name" value="Sodium:Solute_Symporter_SSF"/>
</dbReference>
<dbReference type="GO" id="GO:0005886">
    <property type="term" value="C:plasma membrane"/>
    <property type="evidence" value="ECO:0007669"/>
    <property type="project" value="UniProtKB-SubCell"/>
</dbReference>
<dbReference type="InterPro" id="IPR038377">
    <property type="entry name" value="Na/Glc_symporter_sf"/>
</dbReference>
<comment type="similarity">
    <text evidence="2">Belongs to the sodium:solute symporter (SSF) (TC 2.A.21) family.</text>
</comment>
<evidence type="ECO:0000256" key="2">
    <source>
        <dbReference type="ARBA" id="ARBA00006434"/>
    </source>
</evidence>
<proteinExistence type="inferred from homology"/>
<feature type="transmembrane region" description="Helical" evidence="11">
    <location>
        <begin position="27"/>
        <end position="45"/>
    </location>
</feature>
<accession>A0A5N5T6N9</accession>
<keyword evidence="10" id="KW-0739">Sodium transport</keyword>
<keyword evidence="8" id="KW-0406">Ion transport</keyword>
<dbReference type="EMBL" id="SEYY01008015">
    <property type="protein sequence ID" value="KAB7502291.1"/>
    <property type="molecule type" value="Genomic_DNA"/>
</dbReference>
<dbReference type="Proteomes" id="UP000326759">
    <property type="component" value="Unassembled WGS sequence"/>
</dbReference>
<feature type="non-terminal residue" evidence="12">
    <location>
        <position position="1"/>
    </location>
</feature>
<evidence type="ECO:0000256" key="7">
    <source>
        <dbReference type="ARBA" id="ARBA00023053"/>
    </source>
</evidence>
<dbReference type="PANTHER" id="PTHR42985:SF40">
    <property type="entry name" value="LD47995P-RELATED"/>
    <property type="match status" value="1"/>
</dbReference>
<evidence type="ECO:0000256" key="4">
    <source>
        <dbReference type="ARBA" id="ARBA00022475"/>
    </source>
</evidence>
<evidence type="ECO:0000256" key="3">
    <source>
        <dbReference type="ARBA" id="ARBA00022448"/>
    </source>
</evidence>
<keyword evidence="5 11" id="KW-0812">Transmembrane</keyword>
<keyword evidence="4" id="KW-1003">Cell membrane</keyword>
<evidence type="ECO:0000256" key="5">
    <source>
        <dbReference type="ARBA" id="ARBA00022692"/>
    </source>
</evidence>
<feature type="transmembrane region" description="Helical" evidence="11">
    <location>
        <begin position="52"/>
        <end position="74"/>
    </location>
</feature>